<reference evidence="1" key="2">
    <citation type="submission" date="2020-09" db="EMBL/GenBank/DDBJ databases">
        <authorList>
            <person name="Sun Q."/>
            <person name="Zhou Y."/>
        </authorList>
    </citation>
    <scope>NUCLEOTIDE SEQUENCE</scope>
    <source>
        <strain evidence="1">CGMCC 1.15794</strain>
    </source>
</reference>
<dbReference type="RefSeq" id="WP_188754580.1">
    <property type="nucleotide sequence ID" value="NZ_BMJY01000001.1"/>
</dbReference>
<comment type="caution">
    <text evidence="1">The sequence shown here is derived from an EMBL/GenBank/DDBJ whole genome shotgun (WGS) entry which is preliminary data.</text>
</comment>
<reference evidence="1" key="1">
    <citation type="journal article" date="2014" name="Int. J. Syst. Evol. Microbiol.">
        <title>Complete genome sequence of Corynebacterium casei LMG S-19264T (=DSM 44701T), isolated from a smear-ripened cheese.</title>
        <authorList>
            <consortium name="US DOE Joint Genome Institute (JGI-PGF)"/>
            <person name="Walter F."/>
            <person name="Albersmeier A."/>
            <person name="Kalinowski J."/>
            <person name="Ruckert C."/>
        </authorList>
    </citation>
    <scope>NUCLEOTIDE SEQUENCE</scope>
    <source>
        <strain evidence="1">CGMCC 1.15794</strain>
    </source>
</reference>
<keyword evidence="2" id="KW-1185">Reference proteome</keyword>
<gene>
    <name evidence="1" type="ORF">GCM10010921_04240</name>
</gene>
<dbReference type="Proteomes" id="UP000657592">
    <property type="component" value="Unassembled WGS sequence"/>
</dbReference>
<organism evidence="1 2">
    <name type="scientific">Microbacterium album</name>
    <dbReference type="NCBI Taxonomy" id="2053191"/>
    <lineage>
        <taxon>Bacteria</taxon>
        <taxon>Bacillati</taxon>
        <taxon>Actinomycetota</taxon>
        <taxon>Actinomycetes</taxon>
        <taxon>Micrococcales</taxon>
        <taxon>Microbacteriaceae</taxon>
        <taxon>Microbacterium</taxon>
    </lineage>
</organism>
<evidence type="ECO:0000313" key="2">
    <source>
        <dbReference type="Proteomes" id="UP000657592"/>
    </source>
</evidence>
<evidence type="ECO:0000313" key="1">
    <source>
        <dbReference type="EMBL" id="GGH35676.1"/>
    </source>
</evidence>
<name>A0A917ICW8_9MICO</name>
<dbReference type="EMBL" id="BMJY01000001">
    <property type="protein sequence ID" value="GGH35676.1"/>
    <property type="molecule type" value="Genomic_DNA"/>
</dbReference>
<dbReference type="AlphaFoldDB" id="A0A917ICW8"/>
<protein>
    <submittedName>
        <fullName evidence="1">Uncharacterized protein</fullName>
    </submittedName>
</protein>
<accession>A0A917ICW8</accession>
<proteinExistence type="predicted"/>
<sequence length="65" mass="7037">MKNVLWFLLGIAGGFIAAHFLNKDPRGHEVLADIDARIAEFTERLTEAYHSEEARRAGSGGAPAA</sequence>